<dbReference type="InterPro" id="IPR036789">
    <property type="entry name" value="Ribosomal_uL6-like_a/b-dom_sf"/>
</dbReference>
<dbReference type="Proteomes" id="UP000232323">
    <property type="component" value="Unassembled WGS sequence"/>
</dbReference>
<evidence type="ECO:0000313" key="5">
    <source>
        <dbReference type="EMBL" id="GAX80157.1"/>
    </source>
</evidence>
<dbReference type="GO" id="GO:0019843">
    <property type="term" value="F:rRNA binding"/>
    <property type="evidence" value="ECO:0007669"/>
    <property type="project" value="InterPro"/>
</dbReference>
<name>A0A250XAQ4_9CHLO</name>
<dbReference type="AlphaFoldDB" id="A0A250XAQ4"/>
<dbReference type="Gene3D" id="3.90.930.12">
    <property type="entry name" value="Ribosomal protein L6, alpha-beta domain"/>
    <property type="match status" value="2"/>
</dbReference>
<feature type="domain" description="Large ribosomal subunit protein uL6 alpha-beta" evidence="4">
    <location>
        <begin position="100"/>
        <end position="179"/>
    </location>
</feature>
<keyword evidence="6" id="KW-1185">Reference proteome</keyword>
<accession>A0A250XAQ4</accession>
<evidence type="ECO:0000259" key="4">
    <source>
        <dbReference type="Pfam" id="PF00347"/>
    </source>
</evidence>
<dbReference type="GO" id="GO:0002181">
    <property type="term" value="P:cytoplasmic translation"/>
    <property type="evidence" value="ECO:0007669"/>
    <property type="project" value="TreeGrafter"/>
</dbReference>
<keyword evidence="2" id="KW-0689">Ribosomal protein</keyword>
<evidence type="ECO:0000313" key="6">
    <source>
        <dbReference type="Proteomes" id="UP000232323"/>
    </source>
</evidence>
<evidence type="ECO:0000256" key="2">
    <source>
        <dbReference type="ARBA" id="ARBA00022980"/>
    </source>
</evidence>
<evidence type="ECO:0000256" key="3">
    <source>
        <dbReference type="ARBA" id="ARBA00023274"/>
    </source>
</evidence>
<evidence type="ECO:0000256" key="1">
    <source>
        <dbReference type="ARBA" id="ARBA00009356"/>
    </source>
</evidence>
<dbReference type="SUPFAM" id="SSF56053">
    <property type="entry name" value="Ribosomal protein L6"/>
    <property type="match status" value="2"/>
</dbReference>
<dbReference type="FunFam" id="3.90.930.12:FF:000004">
    <property type="entry name" value="60S ribosomal protein L9"/>
    <property type="match status" value="1"/>
</dbReference>
<comment type="similarity">
    <text evidence="1">Belongs to the universal ribosomal protein uL6 family.</text>
</comment>
<dbReference type="InterPro" id="IPR020040">
    <property type="entry name" value="Ribosomal_uL6_a/b-dom"/>
</dbReference>
<dbReference type="PANTHER" id="PTHR11655">
    <property type="entry name" value="60S/50S RIBOSOMAL PROTEIN L6/L9"/>
    <property type="match status" value="1"/>
</dbReference>
<dbReference type="InterPro" id="IPR000702">
    <property type="entry name" value="Ribosomal_uL6-like"/>
</dbReference>
<dbReference type="STRING" id="1157962.A0A250XAQ4"/>
<dbReference type="GO" id="GO:0022625">
    <property type="term" value="C:cytosolic large ribosomal subunit"/>
    <property type="evidence" value="ECO:0007669"/>
    <property type="project" value="TreeGrafter"/>
</dbReference>
<dbReference type="PANTHER" id="PTHR11655:SF16">
    <property type="entry name" value="60S RIBOSOMAL PROTEIN L9"/>
    <property type="match status" value="1"/>
</dbReference>
<proteinExistence type="inferred from homology"/>
<dbReference type="GO" id="GO:0003735">
    <property type="term" value="F:structural constituent of ribosome"/>
    <property type="evidence" value="ECO:0007669"/>
    <property type="project" value="InterPro"/>
</dbReference>
<protein>
    <recommendedName>
        <fullName evidence="4">Large ribosomal subunit protein uL6 alpha-beta domain-containing protein</fullName>
    </recommendedName>
</protein>
<dbReference type="OrthoDB" id="10252633at2759"/>
<dbReference type="FunFam" id="3.90.930.12:FF:000003">
    <property type="entry name" value="60S ribosomal protein L9"/>
    <property type="match status" value="1"/>
</dbReference>
<keyword evidence="3" id="KW-0687">Ribonucleoprotein</keyword>
<sequence length="203" mass="22748">MKLLVSSSTLEIPAGVTVEVKGRAVRVKGPRGTLQKDFRHIGVDMFLKEEDGKKELVVDCHFGKRKNLASIRTVISHVQNLITGVTKGFEYKMRLVYAHFPININIEKKGAVVEIRNFLGEKRVRVVTMLPGVTIARSEGVKDELVLVGNDKENVSRSCALISQSCLVRGLDIRKFLDGIYVSERGILAKNSENKRNSRSQHY</sequence>
<gene>
    <name evidence="5" type="ORF">CEUSTIGMA_g7595.t1</name>
</gene>
<comment type="caution">
    <text evidence="5">The sequence shown here is derived from an EMBL/GenBank/DDBJ whole genome shotgun (WGS) entry which is preliminary data.</text>
</comment>
<feature type="domain" description="Large ribosomal subunit protein uL6 alpha-beta" evidence="4">
    <location>
        <begin position="12"/>
        <end position="88"/>
    </location>
</feature>
<dbReference type="PIRSF" id="PIRSF002162">
    <property type="entry name" value="Ribosomal_L6"/>
    <property type="match status" value="1"/>
</dbReference>
<dbReference type="Pfam" id="PF00347">
    <property type="entry name" value="Ribosomal_L6"/>
    <property type="match status" value="2"/>
</dbReference>
<reference evidence="5 6" key="1">
    <citation type="submission" date="2017-08" db="EMBL/GenBank/DDBJ databases">
        <title>Acidophilic green algal genome provides insights into adaptation to an acidic environment.</title>
        <authorList>
            <person name="Hirooka S."/>
            <person name="Hirose Y."/>
            <person name="Kanesaki Y."/>
            <person name="Higuchi S."/>
            <person name="Fujiwara T."/>
            <person name="Onuma R."/>
            <person name="Era A."/>
            <person name="Ohbayashi R."/>
            <person name="Uzuka A."/>
            <person name="Nozaki H."/>
            <person name="Yoshikawa H."/>
            <person name="Miyagishima S.Y."/>
        </authorList>
    </citation>
    <scope>NUCLEOTIDE SEQUENCE [LARGE SCALE GENOMIC DNA]</scope>
    <source>
        <strain evidence="5 6">NIES-2499</strain>
    </source>
</reference>
<organism evidence="5 6">
    <name type="scientific">Chlamydomonas eustigma</name>
    <dbReference type="NCBI Taxonomy" id="1157962"/>
    <lineage>
        <taxon>Eukaryota</taxon>
        <taxon>Viridiplantae</taxon>
        <taxon>Chlorophyta</taxon>
        <taxon>core chlorophytes</taxon>
        <taxon>Chlorophyceae</taxon>
        <taxon>CS clade</taxon>
        <taxon>Chlamydomonadales</taxon>
        <taxon>Chlamydomonadaceae</taxon>
        <taxon>Chlamydomonas</taxon>
    </lineage>
</organism>
<dbReference type="EMBL" id="BEGY01000049">
    <property type="protein sequence ID" value="GAX80157.1"/>
    <property type="molecule type" value="Genomic_DNA"/>
</dbReference>